<feature type="signal peptide" evidence="3">
    <location>
        <begin position="1"/>
        <end position="21"/>
    </location>
</feature>
<feature type="domain" description="Leucine-binding protein" evidence="4">
    <location>
        <begin position="74"/>
        <end position="228"/>
    </location>
</feature>
<proteinExistence type="inferred from homology"/>
<dbReference type="AlphaFoldDB" id="A0A656HHB2"/>
<dbReference type="Proteomes" id="UP000005317">
    <property type="component" value="Unassembled WGS sequence"/>
</dbReference>
<dbReference type="NCBIfam" id="TIGR03863">
    <property type="entry name" value="PQQ_ABC_bind"/>
    <property type="match status" value="1"/>
</dbReference>
<name>A0A656HHB2_THINJ</name>
<dbReference type="RefSeq" id="WP_002708794.1">
    <property type="nucleotide sequence ID" value="NZ_JH651384.1"/>
</dbReference>
<dbReference type="PANTHER" id="PTHR30483:SF6">
    <property type="entry name" value="PERIPLASMIC BINDING PROTEIN OF ABC TRANSPORTER FOR NATURAL AMINO ACIDS"/>
    <property type="match status" value="1"/>
</dbReference>
<dbReference type="InterPro" id="IPR028081">
    <property type="entry name" value="Leu-bd"/>
</dbReference>
<evidence type="ECO:0000259" key="4">
    <source>
        <dbReference type="Pfam" id="PF13458"/>
    </source>
</evidence>
<dbReference type="Gene3D" id="3.40.50.2300">
    <property type="match status" value="3"/>
</dbReference>
<comment type="similarity">
    <text evidence="1">Belongs to the leucine-binding protein family.</text>
</comment>
<dbReference type="EMBL" id="JH651384">
    <property type="protein sequence ID" value="EIJ34876.1"/>
    <property type="molecule type" value="Genomic_DNA"/>
</dbReference>
<dbReference type="SUPFAM" id="SSF53822">
    <property type="entry name" value="Periplasmic binding protein-like I"/>
    <property type="match status" value="1"/>
</dbReference>
<evidence type="ECO:0000313" key="6">
    <source>
        <dbReference type="Proteomes" id="UP000005317"/>
    </source>
</evidence>
<reference evidence="6" key="1">
    <citation type="journal article" date="2011" name="Stand. Genomic Sci.">
        <title>Genome sequence of the filamentous, gliding Thiothrix nivea neotype strain (JP2(T)).</title>
        <authorList>
            <person name="Lapidus A."/>
            <person name="Nolan M."/>
            <person name="Lucas S."/>
            <person name="Glavina Del Rio T."/>
            <person name="Tice H."/>
            <person name="Cheng J.F."/>
            <person name="Tapia R."/>
            <person name="Han C."/>
            <person name="Goodwin L."/>
            <person name="Pitluck S."/>
            <person name="Liolios K."/>
            <person name="Pagani I."/>
            <person name="Ivanova N."/>
            <person name="Huntemann M."/>
            <person name="Mavromatis K."/>
            <person name="Mikhailova N."/>
            <person name="Pati A."/>
            <person name="Chen A."/>
            <person name="Palaniappan K."/>
            <person name="Land M."/>
            <person name="Brambilla E.M."/>
            <person name="Rohde M."/>
            <person name="Abt B."/>
            <person name="Verbarg S."/>
            <person name="Goker M."/>
            <person name="Bristow J."/>
            <person name="Eisen J.A."/>
            <person name="Markowitz V."/>
            <person name="Hugenholtz P."/>
            <person name="Kyrpides N.C."/>
            <person name="Klenk H.P."/>
            <person name="Woyke T."/>
        </authorList>
    </citation>
    <scope>NUCLEOTIDE SEQUENCE [LARGE SCALE GENOMIC DNA]</scope>
    <source>
        <strain evidence="6">ATCC 35100 / DSM 5205 / JP2</strain>
    </source>
</reference>
<organism evidence="5 6">
    <name type="scientific">Thiothrix nivea (strain ATCC 35100 / DSM 5205 / JP2)</name>
    <dbReference type="NCBI Taxonomy" id="870187"/>
    <lineage>
        <taxon>Bacteria</taxon>
        <taxon>Pseudomonadati</taxon>
        <taxon>Pseudomonadota</taxon>
        <taxon>Gammaproteobacteria</taxon>
        <taxon>Thiotrichales</taxon>
        <taxon>Thiotrichaceae</taxon>
        <taxon>Thiothrix</taxon>
    </lineage>
</organism>
<sequence length="406" mass="44575" precursor="true">MRRSFHAALLLCLTACSPAWADDASPASTVQVSVSTQELKTFTIAYLEQTDDKRYDKQRMAAQFLGQPLGRPYAGAEMALKDSKFHGQPAGVSFALQKAEGATPADLIKQVETLQGEGVQFILTDLAAPMLGEVAAAFKGKDLIFFNISAPDDSLRQEQCQSNVFHTLPNHAMQADGLVQYLVAHKWKAVLVLEGPAPADKLLSAAFARSAKRYGLEVTDTRPFVLGNDPRERDQNNIALLSGGDYDVVYIADSDGEFARNAPYQTLLPRPVVGSGGLNALAWNWAWSRHGAPQVEKRFGKQAGRHMADVDWAAWMSVKAIATAVQQTASSDFGKVWDYLIAPDTTLDGAKGNASSFRPWDHQLRQPLLLSTQNWVVERAPLQGFLHQTNNLDTLGFDERDSHCKF</sequence>
<evidence type="ECO:0000256" key="1">
    <source>
        <dbReference type="ARBA" id="ARBA00010062"/>
    </source>
</evidence>
<dbReference type="InterPro" id="IPR051010">
    <property type="entry name" value="BCAA_transport"/>
</dbReference>
<evidence type="ECO:0000313" key="5">
    <source>
        <dbReference type="EMBL" id="EIJ34876.1"/>
    </source>
</evidence>
<protein>
    <submittedName>
        <fullName evidence="5">Amino acid/amide ABC transporter substrate-binding protein, HAAT family</fullName>
    </submittedName>
</protein>
<evidence type="ECO:0000256" key="3">
    <source>
        <dbReference type="SAM" id="SignalP"/>
    </source>
</evidence>
<evidence type="ECO:0000256" key="2">
    <source>
        <dbReference type="ARBA" id="ARBA00022729"/>
    </source>
</evidence>
<keyword evidence="2 3" id="KW-0732">Signal</keyword>
<dbReference type="OrthoDB" id="5341635at2"/>
<dbReference type="InterPro" id="IPR028082">
    <property type="entry name" value="Peripla_BP_I"/>
</dbReference>
<dbReference type="InterPro" id="IPR022478">
    <property type="entry name" value="ABC_transptr_sub-bd_PQQ"/>
</dbReference>
<dbReference type="Pfam" id="PF13458">
    <property type="entry name" value="Peripla_BP_6"/>
    <property type="match status" value="1"/>
</dbReference>
<keyword evidence="6" id="KW-1185">Reference proteome</keyword>
<feature type="chain" id="PRO_5024844811" evidence="3">
    <location>
        <begin position="22"/>
        <end position="406"/>
    </location>
</feature>
<dbReference type="PANTHER" id="PTHR30483">
    <property type="entry name" value="LEUCINE-SPECIFIC-BINDING PROTEIN"/>
    <property type="match status" value="1"/>
</dbReference>
<accession>A0A656HHB2</accession>
<dbReference type="CDD" id="cd06268">
    <property type="entry name" value="PBP1_ABC_transporter_LIVBP-like"/>
    <property type="match status" value="1"/>
</dbReference>
<gene>
    <name evidence="5" type="ORF">Thini_2322</name>
</gene>